<keyword evidence="4" id="KW-1185">Reference proteome</keyword>
<reference evidence="2 3" key="1">
    <citation type="submission" date="2017-12" db="EMBL/GenBank/DDBJ databases">
        <title>The genome sequence of Caulobacter flavus CGMCC1 15093.</title>
        <authorList>
            <person name="Gao J."/>
            <person name="Mao X."/>
            <person name="Sun J."/>
        </authorList>
    </citation>
    <scope>NUCLEOTIDE SEQUENCE [LARGE SCALE GENOMIC DNA]</scope>
    <source>
        <strain evidence="2 3">CGMCC1 15093</strain>
    </source>
</reference>
<dbReference type="EMBL" id="PJRQ01000011">
    <property type="protein sequence ID" value="PLR18393.1"/>
    <property type="molecule type" value="Genomic_DNA"/>
</dbReference>
<sequence>MYRLLVYYRDESLPRQAAQAPSARDVQGVMERLLAAHGGCQRLEVFAGDLRLFVVDPDGRSLP</sequence>
<evidence type="ECO:0000313" key="3">
    <source>
        <dbReference type="Proteomes" id="UP000234483"/>
    </source>
</evidence>
<name>A0A2N5CX53_9CAUL</name>
<dbReference type="Proteomes" id="UP000234483">
    <property type="component" value="Unassembled WGS sequence"/>
</dbReference>
<evidence type="ECO:0000313" key="2">
    <source>
        <dbReference type="EMBL" id="PLR18393.1"/>
    </source>
</evidence>
<dbReference type="KEGG" id="cfh:C1707_15515"/>
<gene>
    <name evidence="1" type="ORF">C1707_15515</name>
    <name evidence="2" type="ORF">CFHF_06515</name>
</gene>
<evidence type="ECO:0000313" key="1">
    <source>
        <dbReference type="EMBL" id="AYV47552.1"/>
    </source>
</evidence>
<dbReference type="EMBL" id="CP026100">
    <property type="protein sequence ID" value="AYV47552.1"/>
    <property type="molecule type" value="Genomic_DNA"/>
</dbReference>
<accession>A0A2N5CX53</accession>
<dbReference type="Proteomes" id="UP000281192">
    <property type="component" value="Chromosome"/>
</dbReference>
<evidence type="ECO:0000313" key="4">
    <source>
        <dbReference type="Proteomes" id="UP000281192"/>
    </source>
</evidence>
<dbReference type="AlphaFoldDB" id="A0A2N5CX53"/>
<organism evidence="2 3">
    <name type="scientific">Caulobacter flavus</name>
    <dbReference type="NCBI Taxonomy" id="1679497"/>
    <lineage>
        <taxon>Bacteria</taxon>
        <taxon>Pseudomonadati</taxon>
        <taxon>Pseudomonadota</taxon>
        <taxon>Alphaproteobacteria</taxon>
        <taxon>Caulobacterales</taxon>
        <taxon>Caulobacteraceae</taxon>
        <taxon>Caulobacter</taxon>
    </lineage>
</organism>
<protein>
    <submittedName>
        <fullName evidence="2">Uncharacterized protein</fullName>
    </submittedName>
</protein>
<reference evidence="1 4" key="2">
    <citation type="submission" date="2018-01" db="EMBL/GenBank/DDBJ databases">
        <title>Complete genome sequence of Caulobacter flavus RHGG3.</title>
        <authorList>
            <person name="Yang E."/>
        </authorList>
    </citation>
    <scope>NUCLEOTIDE SEQUENCE [LARGE SCALE GENOMIC DNA]</scope>
    <source>
        <strain evidence="1 4">RHGG3</strain>
    </source>
</reference>
<proteinExistence type="predicted"/>